<accession>A0A7R8UFV9</accession>
<protein>
    <recommendedName>
        <fullName evidence="1">N-acetyltransferase domain-containing protein</fullName>
    </recommendedName>
</protein>
<dbReference type="InterPro" id="IPR016181">
    <property type="entry name" value="Acyl_CoA_acyltransferase"/>
</dbReference>
<reference evidence="2 3" key="1">
    <citation type="submission" date="2020-11" db="EMBL/GenBank/DDBJ databases">
        <authorList>
            <person name="Wallbank WR R."/>
            <person name="Pardo Diaz C."/>
            <person name="Kozak K."/>
            <person name="Martin S."/>
            <person name="Jiggins C."/>
            <person name="Moest M."/>
            <person name="Warren A I."/>
            <person name="Generalovic N T."/>
            <person name="Byers J.R.P. K."/>
            <person name="Montejo-Kovacevich G."/>
            <person name="Yen C E."/>
        </authorList>
    </citation>
    <scope>NUCLEOTIDE SEQUENCE [LARGE SCALE GENOMIC DNA]</scope>
</reference>
<dbReference type="Proteomes" id="UP000594454">
    <property type="component" value="Chromosome 1"/>
</dbReference>
<organism evidence="2 3">
    <name type="scientific">Hermetia illucens</name>
    <name type="common">Black soldier fly</name>
    <dbReference type="NCBI Taxonomy" id="343691"/>
    <lineage>
        <taxon>Eukaryota</taxon>
        <taxon>Metazoa</taxon>
        <taxon>Ecdysozoa</taxon>
        <taxon>Arthropoda</taxon>
        <taxon>Hexapoda</taxon>
        <taxon>Insecta</taxon>
        <taxon>Pterygota</taxon>
        <taxon>Neoptera</taxon>
        <taxon>Endopterygota</taxon>
        <taxon>Diptera</taxon>
        <taxon>Brachycera</taxon>
        <taxon>Stratiomyomorpha</taxon>
        <taxon>Stratiomyidae</taxon>
        <taxon>Hermetiinae</taxon>
        <taxon>Hermetia</taxon>
    </lineage>
</organism>
<dbReference type="InParanoid" id="A0A7R8UFV9"/>
<dbReference type="Gene3D" id="3.40.630.30">
    <property type="match status" value="2"/>
</dbReference>
<dbReference type="EMBL" id="LR899009">
    <property type="protein sequence ID" value="CAD7079804.1"/>
    <property type="molecule type" value="Genomic_DNA"/>
</dbReference>
<dbReference type="GO" id="GO:0016747">
    <property type="term" value="F:acyltransferase activity, transferring groups other than amino-acyl groups"/>
    <property type="evidence" value="ECO:0007669"/>
    <property type="project" value="InterPro"/>
</dbReference>
<dbReference type="InterPro" id="IPR000182">
    <property type="entry name" value="GNAT_dom"/>
</dbReference>
<dbReference type="AlphaFoldDB" id="A0A7R8UFV9"/>
<dbReference type="InterPro" id="IPR053225">
    <property type="entry name" value="Acyl-CoA_N-acyltransferase"/>
</dbReference>
<name>A0A7R8UFV9_HERIL</name>
<dbReference type="PANTHER" id="PTHR20958:SF10">
    <property type="entry name" value="GH05617P-RELATED"/>
    <property type="match status" value="1"/>
</dbReference>
<gene>
    <name evidence="2" type="ORF">HERILL_LOCUS2997</name>
</gene>
<dbReference type="InterPro" id="IPR013653">
    <property type="entry name" value="GCN5-like_dom"/>
</dbReference>
<dbReference type="Pfam" id="PF08445">
    <property type="entry name" value="FR47"/>
    <property type="match status" value="1"/>
</dbReference>
<evidence type="ECO:0000313" key="3">
    <source>
        <dbReference type="Proteomes" id="UP000594454"/>
    </source>
</evidence>
<evidence type="ECO:0000313" key="2">
    <source>
        <dbReference type="EMBL" id="CAD7079804.1"/>
    </source>
</evidence>
<dbReference type="OrthoDB" id="7305308at2759"/>
<dbReference type="PROSITE" id="PS51186">
    <property type="entry name" value="GNAT"/>
    <property type="match status" value="1"/>
</dbReference>
<dbReference type="PANTHER" id="PTHR20958">
    <property type="entry name" value="GLYCINE N-ACYLTRANSFERASE-LIKE PROTEIN"/>
    <property type="match status" value="1"/>
</dbReference>
<evidence type="ECO:0000259" key="1">
    <source>
        <dbReference type="PROSITE" id="PS51186"/>
    </source>
</evidence>
<feature type="domain" description="N-acetyltransferase" evidence="1">
    <location>
        <begin position="148"/>
        <end position="284"/>
    </location>
</feature>
<proteinExistence type="predicted"/>
<dbReference type="SUPFAM" id="SSF55729">
    <property type="entry name" value="Acyl-CoA N-acyltransferases (Nat)"/>
    <property type="match status" value="1"/>
</dbReference>
<keyword evidence="3" id="KW-1185">Reference proteome</keyword>
<dbReference type="OMA" id="RQDWPKN"/>
<sequence>MADRLVNIPIQDLVTLRDFYKADWPTFNIGYGTVDTYVRWLSKDPNIPHIRIFSLNGDWSDGTFIVTDWNMLFCNTRNTSFTRLIKALSLIDWSKGYIIASIGSRLLDVINKFVKDNNIDVGYINPTKWYRMPQAEAAKFVINPPDGITFRPLTEADVVTANALWRFNYPGSIVYLKRLAKYNISIGAFTSDGQLVAWCFRIPAGCLGTLEVIESHKRKGLGSLMVRAMAKSIAETGHDVFAPVVVDNYPSIKMFERLGFKVCGTMNWIPTVDRGNWDDNEPHY</sequence>